<evidence type="ECO:0000313" key="4">
    <source>
        <dbReference type="Proteomes" id="UP000245697"/>
    </source>
</evidence>
<keyword evidence="2" id="KW-0812">Transmembrane</keyword>
<dbReference type="Proteomes" id="UP000245697">
    <property type="component" value="Unassembled WGS sequence"/>
</dbReference>
<dbReference type="OrthoDB" id="3797687at2"/>
<gene>
    <name evidence="3" type="ORF">BC793_11435</name>
</gene>
<protein>
    <submittedName>
        <fullName evidence="3">Uncharacterized protein</fullName>
    </submittedName>
</protein>
<feature type="compositionally biased region" description="Polar residues" evidence="1">
    <location>
        <begin position="532"/>
        <end position="544"/>
    </location>
</feature>
<evidence type="ECO:0000256" key="2">
    <source>
        <dbReference type="SAM" id="Phobius"/>
    </source>
</evidence>
<name>A0A316F770_9ACTN</name>
<feature type="compositionally biased region" description="Low complexity" evidence="1">
    <location>
        <begin position="485"/>
        <end position="510"/>
    </location>
</feature>
<feature type="transmembrane region" description="Helical" evidence="2">
    <location>
        <begin position="69"/>
        <end position="102"/>
    </location>
</feature>
<keyword evidence="4" id="KW-1185">Reference proteome</keyword>
<organism evidence="3 4">
    <name type="scientific">Actinoplanes xinjiangensis</name>
    <dbReference type="NCBI Taxonomy" id="512350"/>
    <lineage>
        <taxon>Bacteria</taxon>
        <taxon>Bacillati</taxon>
        <taxon>Actinomycetota</taxon>
        <taxon>Actinomycetes</taxon>
        <taxon>Micromonosporales</taxon>
        <taxon>Micromonosporaceae</taxon>
        <taxon>Actinoplanes</taxon>
    </lineage>
</organism>
<keyword evidence="2" id="KW-0472">Membrane</keyword>
<keyword evidence="2" id="KW-1133">Transmembrane helix</keyword>
<sequence>MAELEVLHIEQVARRLATPDERWGWEFHEPLPVRGFPASRPQWSEPRAPYLPTMEEKYQRARAAMPKRIAVVAAVVLVGLCAGKAGILFVLAGLGLAAFWFAPMVTAKQKADQLLAEHAVHREQAGQQYHATVAQWEQAEQAWRLSEQRRVASADRWFPIMPEVTPSRIDVFGGTAEGRAAFLLTLGSGLLAKGTGLTVVDLSERAAADPLLQLARLAGFPYQEVNLPADLHRAGLLDGMAADDVAELIAEALHARRGDRDSGSLLDLDADILKNVGRRLDGEITFVRLVAALRVVQRIDDGRNASLSSQERLRLAEYVDVLGTGERTAAQVQDLRSTLEALAGDALESEPEAAGGTPEQSPGLTVFVSEHSNHRRRDLLNRLVVQTLVHRLRDQKPGSGTGDVIAIAAADGVGAEPLKRLHAAAQRAGTRLVLMIDHLGEEFETYLGDAESASIFMRMQNTREAGRAAEYIGRGHTFQLTQFTHTAGTSTTRGTNSSTTVTHGSSESTNRGGGVGGSTWGSSTGHNHSHGQTDGTSRTDGTTESDGETRSRVYEFSVEPTTFQGLDPCSFVLVDPAAGGGRRLRAGTCDPAVLALDGVADTPLAPDVRAGRPATQGVDVVSIVDPTGMHRTFADKLTQAGYLVSYQQDAEKPMFSGWQITGHRDGRPLNEQEIMSLR</sequence>
<evidence type="ECO:0000256" key="1">
    <source>
        <dbReference type="SAM" id="MobiDB-lite"/>
    </source>
</evidence>
<evidence type="ECO:0000313" key="3">
    <source>
        <dbReference type="EMBL" id="PWK42591.1"/>
    </source>
</evidence>
<dbReference type="RefSeq" id="WP_109597918.1">
    <property type="nucleotide sequence ID" value="NZ_BONA01000029.1"/>
</dbReference>
<reference evidence="3 4" key="1">
    <citation type="submission" date="2018-05" db="EMBL/GenBank/DDBJ databases">
        <title>Genomic Encyclopedia of Archaeal and Bacterial Type Strains, Phase II (KMG-II): from individual species to whole genera.</title>
        <authorList>
            <person name="Goeker M."/>
        </authorList>
    </citation>
    <scope>NUCLEOTIDE SEQUENCE [LARGE SCALE GENOMIC DNA]</scope>
    <source>
        <strain evidence="3 4">DSM 45184</strain>
    </source>
</reference>
<feature type="region of interest" description="Disordered" evidence="1">
    <location>
        <begin position="485"/>
        <end position="550"/>
    </location>
</feature>
<comment type="caution">
    <text evidence="3">The sequence shown here is derived from an EMBL/GenBank/DDBJ whole genome shotgun (WGS) entry which is preliminary data.</text>
</comment>
<dbReference type="AlphaFoldDB" id="A0A316F770"/>
<accession>A0A316F770</accession>
<dbReference type="EMBL" id="QGGR01000014">
    <property type="protein sequence ID" value="PWK42591.1"/>
    <property type="molecule type" value="Genomic_DNA"/>
</dbReference>
<proteinExistence type="predicted"/>